<keyword evidence="5" id="KW-0521">NADP</keyword>
<comment type="function">
    <text evidence="7">Catalyzes the synthesis of 5,6-dihydrouridine (D), a modified base found in the D-loop of most tRNAs, via the reduction of the C5-C6 double bond in target uridines.</text>
</comment>
<dbReference type="EMBL" id="JAHLPM010000034">
    <property type="protein sequence ID" value="MBU5440353.1"/>
    <property type="molecule type" value="Genomic_DNA"/>
</dbReference>
<accession>A0ABS6EBQ6</accession>
<protein>
    <recommendedName>
        <fullName evidence="7">tRNA-dihydrouridine synthase</fullName>
        <ecNumber evidence="7">1.3.1.-</ecNumber>
    </recommendedName>
</protein>
<dbReference type="PROSITE" id="PS01136">
    <property type="entry name" value="UPF0034"/>
    <property type="match status" value="1"/>
</dbReference>
<dbReference type="InterPro" id="IPR035587">
    <property type="entry name" value="DUS-like_FMN-bd"/>
</dbReference>
<dbReference type="InterPro" id="IPR018517">
    <property type="entry name" value="tRNA_hU_synthase_CS"/>
</dbReference>
<evidence type="ECO:0000256" key="7">
    <source>
        <dbReference type="PIRNR" id="PIRNR006621"/>
    </source>
</evidence>
<comment type="similarity">
    <text evidence="7">Belongs to the dus family.</text>
</comment>
<sequence length="325" mass="36379">MKIGNIELENNIFLAPMAGVTDLAYRVICKQIGAGLVFSEMVSSNGIFFKDENTKELTKVDEREKPIALQIFGSDPKIMASIVKSYLNTREDIAIIDINMGCPAPKIVKNGDGSALLKNPDLVRNILREVVNVSNKPVTLKIRMGWDKDSINGLDIAKIAEEEGISALTIHGRTRDMFYSGEADWNFIKQAKEAIGIPVIGNGDIFEPEDGVRMFEYTGCDAIAIGRGARGNPWIFRRILNMINGKEDIPPTKEEIVSMAIEHLNLICSIKGERIGVREMRKHIAWYIKGIRNSNEVKNKINTIDTKEDMEKVLIKYIEELNKLG</sequence>
<evidence type="ECO:0000259" key="8">
    <source>
        <dbReference type="Pfam" id="PF01207"/>
    </source>
</evidence>
<evidence type="ECO:0000256" key="2">
    <source>
        <dbReference type="ARBA" id="ARBA00022630"/>
    </source>
</evidence>
<keyword evidence="6 7" id="KW-0560">Oxidoreductase</keyword>
<dbReference type="NCBIfam" id="TIGR00737">
    <property type="entry name" value="nifR3_yhdG"/>
    <property type="match status" value="1"/>
</dbReference>
<dbReference type="PANTHER" id="PTHR45846:SF1">
    <property type="entry name" value="TRNA-DIHYDROURIDINE(47) SYNTHASE [NAD(P)(+)]-LIKE"/>
    <property type="match status" value="1"/>
</dbReference>
<evidence type="ECO:0000256" key="6">
    <source>
        <dbReference type="ARBA" id="ARBA00023002"/>
    </source>
</evidence>
<evidence type="ECO:0000256" key="3">
    <source>
        <dbReference type="ARBA" id="ARBA00022643"/>
    </source>
</evidence>
<dbReference type="Pfam" id="PF01207">
    <property type="entry name" value="Dus"/>
    <property type="match status" value="1"/>
</dbReference>
<dbReference type="InterPro" id="IPR004652">
    <property type="entry name" value="DusB-like"/>
</dbReference>
<dbReference type="PANTHER" id="PTHR45846">
    <property type="entry name" value="TRNA-DIHYDROURIDINE(47) SYNTHASE [NAD(P)(+)]-LIKE"/>
    <property type="match status" value="1"/>
</dbReference>
<proteinExistence type="inferred from homology"/>
<dbReference type="PIRSF" id="PIRSF006621">
    <property type="entry name" value="Dus"/>
    <property type="match status" value="1"/>
</dbReference>
<evidence type="ECO:0000256" key="5">
    <source>
        <dbReference type="ARBA" id="ARBA00022857"/>
    </source>
</evidence>
<evidence type="ECO:0000256" key="1">
    <source>
        <dbReference type="ARBA" id="ARBA00001917"/>
    </source>
</evidence>
<dbReference type="GO" id="GO:0016491">
    <property type="term" value="F:oxidoreductase activity"/>
    <property type="evidence" value="ECO:0007669"/>
    <property type="project" value="UniProtKB-KW"/>
</dbReference>
<keyword evidence="2 7" id="KW-0285">Flavoprotein</keyword>
<organism evidence="9 10">
    <name type="scientific">Tissierella simiarum</name>
    <dbReference type="NCBI Taxonomy" id="2841534"/>
    <lineage>
        <taxon>Bacteria</taxon>
        <taxon>Bacillati</taxon>
        <taxon>Bacillota</taxon>
        <taxon>Tissierellia</taxon>
        <taxon>Tissierellales</taxon>
        <taxon>Tissierellaceae</taxon>
        <taxon>Tissierella</taxon>
    </lineage>
</organism>
<reference evidence="9 10" key="1">
    <citation type="submission" date="2021-06" db="EMBL/GenBank/DDBJ databases">
        <authorList>
            <person name="Sun Q."/>
            <person name="Li D."/>
        </authorList>
    </citation>
    <scope>NUCLEOTIDE SEQUENCE [LARGE SCALE GENOMIC DNA]</scope>
    <source>
        <strain evidence="9 10">MSJ-40</strain>
    </source>
</reference>
<keyword evidence="3 7" id="KW-0288">FMN</keyword>
<feature type="domain" description="DUS-like FMN-binding" evidence="8">
    <location>
        <begin position="14"/>
        <end position="314"/>
    </location>
</feature>
<gene>
    <name evidence="9" type="primary">dusB</name>
    <name evidence="9" type="ORF">KQI42_20360</name>
</gene>
<evidence type="ECO:0000313" key="9">
    <source>
        <dbReference type="EMBL" id="MBU5440353.1"/>
    </source>
</evidence>
<keyword evidence="10" id="KW-1185">Reference proteome</keyword>
<evidence type="ECO:0000256" key="4">
    <source>
        <dbReference type="ARBA" id="ARBA00022694"/>
    </source>
</evidence>
<comment type="caution">
    <text evidence="9">The sequence shown here is derived from an EMBL/GenBank/DDBJ whole genome shotgun (WGS) entry which is preliminary data.</text>
</comment>
<dbReference type="InterPro" id="IPR001269">
    <property type="entry name" value="DUS_fam"/>
</dbReference>
<evidence type="ECO:0000313" key="10">
    <source>
        <dbReference type="Proteomes" id="UP000749471"/>
    </source>
</evidence>
<dbReference type="RefSeq" id="WP_216522583.1">
    <property type="nucleotide sequence ID" value="NZ_JAHLPM010000034.1"/>
</dbReference>
<dbReference type="Proteomes" id="UP000749471">
    <property type="component" value="Unassembled WGS sequence"/>
</dbReference>
<name>A0ABS6EBQ6_9FIRM</name>
<keyword evidence="4 7" id="KW-0819">tRNA processing</keyword>
<dbReference type="CDD" id="cd02801">
    <property type="entry name" value="DUS_like_FMN"/>
    <property type="match status" value="1"/>
</dbReference>
<comment type="cofactor">
    <cofactor evidence="1 7">
        <name>FMN</name>
        <dbReference type="ChEBI" id="CHEBI:58210"/>
    </cofactor>
</comment>
<dbReference type="EC" id="1.3.1.-" evidence="7"/>